<comment type="similarity">
    <text evidence="2">Belongs to the peptidase S1 family. CLIP subfamily.</text>
</comment>
<dbReference type="Pfam" id="PF00089">
    <property type="entry name" value="Trypsin"/>
    <property type="match status" value="1"/>
</dbReference>
<evidence type="ECO:0000313" key="5">
    <source>
        <dbReference type="WBParaSite" id="Pan_g16658.t1"/>
    </source>
</evidence>
<dbReference type="SMART" id="SM00020">
    <property type="entry name" value="Tryp_SPc"/>
    <property type="match status" value="1"/>
</dbReference>
<dbReference type="InterPro" id="IPR033116">
    <property type="entry name" value="TRYPSIN_SER"/>
</dbReference>
<reference evidence="4" key="1">
    <citation type="journal article" date="2013" name="Genetics">
        <title>The draft genome and transcriptome of Panagrellus redivivus are shaped by the harsh demands of a free-living lifestyle.</title>
        <authorList>
            <person name="Srinivasan J."/>
            <person name="Dillman A.R."/>
            <person name="Macchietto M.G."/>
            <person name="Heikkinen L."/>
            <person name="Lakso M."/>
            <person name="Fracchia K.M."/>
            <person name="Antoshechkin I."/>
            <person name="Mortazavi A."/>
            <person name="Wong G."/>
            <person name="Sternberg P.W."/>
        </authorList>
    </citation>
    <scope>NUCLEOTIDE SEQUENCE [LARGE SCALE GENOMIC DNA]</scope>
    <source>
        <strain evidence="4">MT8872</strain>
    </source>
</reference>
<dbReference type="SUPFAM" id="SSF50494">
    <property type="entry name" value="Trypsin-like serine proteases"/>
    <property type="match status" value="1"/>
</dbReference>
<dbReference type="Gene3D" id="2.40.10.10">
    <property type="entry name" value="Trypsin-like serine proteases"/>
    <property type="match status" value="2"/>
</dbReference>
<keyword evidence="1" id="KW-1015">Disulfide bond</keyword>
<accession>A0A7E4V5Y3</accession>
<keyword evidence="4" id="KW-1185">Reference proteome</keyword>
<dbReference type="GO" id="GO:0004252">
    <property type="term" value="F:serine-type endopeptidase activity"/>
    <property type="evidence" value="ECO:0007669"/>
    <property type="project" value="InterPro"/>
</dbReference>
<dbReference type="Proteomes" id="UP000492821">
    <property type="component" value="Unassembled WGS sequence"/>
</dbReference>
<dbReference type="PROSITE" id="PS00135">
    <property type="entry name" value="TRYPSIN_SER"/>
    <property type="match status" value="1"/>
</dbReference>
<evidence type="ECO:0000256" key="1">
    <source>
        <dbReference type="ARBA" id="ARBA00023157"/>
    </source>
</evidence>
<dbReference type="InterPro" id="IPR009003">
    <property type="entry name" value="Peptidase_S1_PA"/>
</dbReference>
<organism evidence="4 5">
    <name type="scientific">Panagrellus redivivus</name>
    <name type="common">Microworm</name>
    <dbReference type="NCBI Taxonomy" id="6233"/>
    <lineage>
        <taxon>Eukaryota</taxon>
        <taxon>Metazoa</taxon>
        <taxon>Ecdysozoa</taxon>
        <taxon>Nematoda</taxon>
        <taxon>Chromadorea</taxon>
        <taxon>Rhabditida</taxon>
        <taxon>Tylenchina</taxon>
        <taxon>Panagrolaimomorpha</taxon>
        <taxon>Panagrolaimoidea</taxon>
        <taxon>Panagrolaimidae</taxon>
        <taxon>Panagrellus</taxon>
    </lineage>
</organism>
<dbReference type="InterPro" id="IPR001254">
    <property type="entry name" value="Trypsin_dom"/>
</dbReference>
<dbReference type="InterPro" id="IPR043504">
    <property type="entry name" value="Peptidase_S1_PA_chymotrypsin"/>
</dbReference>
<sequence length="395" mass="43802">MNRCNHLDAIVVFYDVESLEQFEGVHHAWVPAIRRLFPHTPFIVCGTGIEARINKEERKLALKTRLNEILGHPMSGTLSPRRKAFGIKSTMTTYDTKNDAVAKLQSDLMPKVKAGDVVSVSFNETTYKAIYKNAFKKLTKGENRYVQSVCGKTKASRTRINNGKIAHQKQFPWIIYLSDGKTYCTGVLISSRHVLTARHCVVYRDESKCSFKNLTTVEYGGTCLYKGTDCPMGNMKIATVGGFTIPQDNAVCKKTTDLAVIFLKEKVKFNDYVKPICMSSRIHPSSLVQLKDLGFGEKRSSVMSSNLRYMDSKIVGYNWPLVITEGIDNGNNTASICSGDSGGPLQGTINGSKRTYLAGIHSQAMPCSIHGFGLTLYVPAFVNYICKLTGVCEIN</sequence>
<dbReference type="PANTHER" id="PTHR24256">
    <property type="entry name" value="TRYPTASE-RELATED"/>
    <property type="match status" value="1"/>
</dbReference>
<dbReference type="AlphaFoldDB" id="A0A7E4V5Y3"/>
<feature type="domain" description="Peptidase S1" evidence="3">
    <location>
        <begin position="160"/>
        <end position="390"/>
    </location>
</feature>
<protein>
    <submittedName>
        <fullName evidence="5">Peptidase S1 domain-containing protein</fullName>
    </submittedName>
</protein>
<dbReference type="InterPro" id="IPR027417">
    <property type="entry name" value="P-loop_NTPase"/>
</dbReference>
<evidence type="ECO:0000259" key="3">
    <source>
        <dbReference type="PROSITE" id="PS50240"/>
    </source>
</evidence>
<name>A0A7E4V5Y3_PANRE</name>
<evidence type="ECO:0000313" key="4">
    <source>
        <dbReference type="Proteomes" id="UP000492821"/>
    </source>
</evidence>
<evidence type="ECO:0000256" key="2">
    <source>
        <dbReference type="ARBA" id="ARBA00024195"/>
    </source>
</evidence>
<dbReference type="GO" id="GO:0006508">
    <property type="term" value="P:proteolysis"/>
    <property type="evidence" value="ECO:0007669"/>
    <property type="project" value="InterPro"/>
</dbReference>
<dbReference type="InterPro" id="IPR001314">
    <property type="entry name" value="Peptidase_S1A"/>
</dbReference>
<dbReference type="PROSITE" id="PS50240">
    <property type="entry name" value="TRYPSIN_DOM"/>
    <property type="match status" value="1"/>
</dbReference>
<dbReference type="InterPro" id="IPR051487">
    <property type="entry name" value="Ser/Thr_Proteases_Immune/Dev"/>
</dbReference>
<reference evidence="5" key="2">
    <citation type="submission" date="2020-10" db="UniProtKB">
        <authorList>
            <consortium name="WormBaseParasite"/>
        </authorList>
    </citation>
    <scope>IDENTIFICATION</scope>
</reference>
<dbReference type="Gene3D" id="3.40.50.300">
    <property type="entry name" value="P-loop containing nucleotide triphosphate hydrolases"/>
    <property type="match status" value="1"/>
</dbReference>
<dbReference type="WBParaSite" id="Pan_g16658.t1">
    <property type="protein sequence ID" value="Pan_g16658.t1"/>
    <property type="gene ID" value="Pan_g16658"/>
</dbReference>
<dbReference type="PRINTS" id="PR00722">
    <property type="entry name" value="CHYMOTRYPSIN"/>
</dbReference>
<proteinExistence type="inferred from homology"/>